<evidence type="ECO:0000256" key="1">
    <source>
        <dbReference type="ARBA" id="ARBA00007362"/>
    </source>
</evidence>
<sequence length="294" mass="32463">MKVKGILLTIISAIIFGFTPALASITYGLGNNSLSMTFYRNFFAIPFLFLILKYKKIPLKINIKEVKDIFILSLIGVVLTTALLYSSYSYIGIGAATTLHFLYPMFVALACMFIFKEQLGRGKIISLILALVGVAFFMDLKSNGNMIGAIMALISGLTYGFYILWIDKRNLIKMNPYKLSFYVVTFSSVEMLIGNIFGGYIKLNLPIKAYILIIFCSVLASVVGIVLFQMGISIIGSTSAAIFSLFEPITSVVTGVIIFDENINLQKLLGCIIIFISITYLAVNKGEKNTEVVE</sequence>
<dbReference type="SUPFAM" id="SSF103481">
    <property type="entry name" value="Multidrug resistance efflux transporter EmrE"/>
    <property type="match status" value="2"/>
</dbReference>
<feature type="transmembrane region" description="Helical" evidence="2">
    <location>
        <begin position="122"/>
        <end position="140"/>
    </location>
</feature>
<feature type="transmembrane region" description="Helical" evidence="2">
    <location>
        <begin position="207"/>
        <end position="228"/>
    </location>
</feature>
<feature type="domain" description="EamA" evidence="3">
    <location>
        <begin position="4"/>
        <end position="137"/>
    </location>
</feature>
<dbReference type="RefSeq" id="WP_191749580.1">
    <property type="nucleotide sequence ID" value="NZ_JACSQZ010000017.1"/>
</dbReference>
<keyword evidence="5" id="KW-1185">Reference proteome</keyword>
<feature type="transmembrane region" description="Helical" evidence="2">
    <location>
        <begin position="33"/>
        <end position="54"/>
    </location>
</feature>
<dbReference type="Pfam" id="PF00892">
    <property type="entry name" value="EamA"/>
    <property type="match status" value="2"/>
</dbReference>
<reference evidence="4 5" key="1">
    <citation type="submission" date="2020-08" db="EMBL/GenBank/DDBJ databases">
        <title>A Genomic Blueprint of the Chicken Gut Microbiome.</title>
        <authorList>
            <person name="Gilroy R."/>
            <person name="Ravi A."/>
            <person name="Getino M."/>
            <person name="Pursley I."/>
            <person name="Horton D.L."/>
            <person name="Alikhan N.-F."/>
            <person name="Baker D."/>
            <person name="Gharbi K."/>
            <person name="Hall N."/>
            <person name="Watson M."/>
            <person name="Adriaenssens E.M."/>
            <person name="Foster-Nyarko E."/>
            <person name="Jarju S."/>
            <person name="Secka A."/>
            <person name="Antonio M."/>
            <person name="Oren A."/>
            <person name="Chaudhuri R."/>
            <person name="La Ragione R.M."/>
            <person name="Hildebrand F."/>
            <person name="Pallen M.J."/>
        </authorList>
    </citation>
    <scope>NUCLEOTIDE SEQUENCE [LARGE SCALE GENOMIC DNA]</scope>
    <source>
        <strain evidence="4 5">Sa3CUN1</strain>
    </source>
</reference>
<feature type="transmembrane region" description="Helical" evidence="2">
    <location>
        <begin position="240"/>
        <end position="259"/>
    </location>
</feature>
<accession>A0ABR8Q327</accession>
<proteinExistence type="inferred from homology"/>
<feature type="transmembrane region" description="Helical" evidence="2">
    <location>
        <begin position="179"/>
        <end position="201"/>
    </location>
</feature>
<keyword evidence="2" id="KW-1133">Transmembrane helix</keyword>
<feature type="transmembrane region" description="Helical" evidence="2">
    <location>
        <begin position="66"/>
        <end position="85"/>
    </location>
</feature>
<evidence type="ECO:0000313" key="4">
    <source>
        <dbReference type="EMBL" id="MBD7914815.1"/>
    </source>
</evidence>
<evidence type="ECO:0000256" key="2">
    <source>
        <dbReference type="SAM" id="Phobius"/>
    </source>
</evidence>
<evidence type="ECO:0000259" key="3">
    <source>
        <dbReference type="Pfam" id="PF00892"/>
    </source>
</evidence>
<organism evidence="4 5">
    <name type="scientific">Clostridium gallinarum</name>
    <dbReference type="NCBI Taxonomy" id="2762246"/>
    <lineage>
        <taxon>Bacteria</taxon>
        <taxon>Bacillati</taxon>
        <taxon>Bacillota</taxon>
        <taxon>Clostridia</taxon>
        <taxon>Eubacteriales</taxon>
        <taxon>Clostridiaceae</taxon>
        <taxon>Clostridium</taxon>
    </lineage>
</organism>
<dbReference type="InterPro" id="IPR000620">
    <property type="entry name" value="EamA_dom"/>
</dbReference>
<comment type="similarity">
    <text evidence="1">Belongs to the EamA transporter family.</text>
</comment>
<dbReference type="InterPro" id="IPR037185">
    <property type="entry name" value="EmrE-like"/>
</dbReference>
<feature type="domain" description="EamA" evidence="3">
    <location>
        <begin position="146"/>
        <end position="280"/>
    </location>
</feature>
<name>A0ABR8Q327_9CLOT</name>
<dbReference type="Proteomes" id="UP000640335">
    <property type="component" value="Unassembled WGS sequence"/>
</dbReference>
<keyword evidence="2" id="KW-0812">Transmembrane</keyword>
<dbReference type="PANTHER" id="PTHR22911:SF137">
    <property type="entry name" value="SOLUTE CARRIER FAMILY 35 MEMBER G2-RELATED"/>
    <property type="match status" value="1"/>
</dbReference>
<gene>
    <name evidence="4" type="ORF">H9660_06615</name>
</gene>
<dbReference type="PANTHER" id="PTHR22911">
    <property type="entry name" value="ACYL-MALONYL CONDENSING ENZYME-RELATED"/>
    <property type="match status" value="1"/>
</dbReference>
<feature type="transmembrane region" description="Helical" evidence="2">
    <location>
        <begin position="91"/>
        <end position="115"/>
    </location>
</feature>
<feature type="transmembrane region" description="Helical" evidence="2">
    <location>
        <begin position="146"/>
        <end position="167"/>
    </location>
</feature>
<keyword evidence="2" id="KW-0472">Membrane</keyword>
<feature type="transmembrane region" description="Helical" evidence="2">
    <location>
        <begin position="265"/>
        <end position="283"/>
    </location>
</feature>
<dbReference type="EMBL" id="JACSQZ010000017">
    <property type="protein sequence ID" value="MBD7914815.1"/>
    <property type="molecule type" value="Genomic_DNA"/>
</dbReference>
<protein>
    <submittedName>
        <fullName evidence="4">DMT family transporter</fullName>
    </submittedName>
</protein>
<comment type="caution">
    <text evidence="4">The sequence shown here is derived from an EMBL/GenBank/DDBJ whole genome shotgun (WGS) entry which is preliminary data.</text>
</comment>
<evidence type="ECO:0000313" key="5">
    <source>
        <dbReference type="Proteomes" id="UP000640335"/>
    </source>
</evidence>